<evidence type="ECO:0000256" key="1">
    <source>
        <dbReference type="SAM" id="Phobius"/>
    </source>
</evidence>
<dbReference type="Pfam" id="PF17370">
    <property type="entry name" value="DUF5392"/>
    <property type="match status" value="1"/>
</dbReference>
<name>A0A9J6R878_9BACI</name>
<organism evidence="2 3">
    <name type="scientific">Natronobacillus azotifigens</name>
    <dbReference type="NCBI Taxonomy" id="472978"/>
    <lineage>
        <taxon>Bacteria</taxon>
        <taxon>Bacillati</taxon>
        <taxon>Bacillota</taxon>
        <taxon>Bacilli</taxon>
        <taxon>Bacillales</taxon>
        <taxon>Bacillaceae</taxon>
        <taxon>Natronobacillus</taxon>
    </lineage>
</organism>
<dbReference type="AlphaFoldDB" id="A0A9J6R878"/>
<dbReference type="Proteomes" id="UP001084197">
    <property type="component" value="Unassembled WGS sequence"/>
</dbReference>
<dbReference type="RefSeq" id="WP_268778521.1">
    <property type="nucleotide sequence ID" value="NZ_JAPRAT010000001.1"/>
</dbReference>
<feature type="transmembrane region" description="Helical" evidence="1">
    <location>
        <begin position="33"/>
        <end position="51"/>
    </location>
</feature>
<gene>
    <name evidence="2" type="ORF">OWO01_00860</name>
</gene>
<evidence type="ECO:0000313" key="3">
    <source>
        <dbReference type="Proteomes" id="UP001084197"/>
    </source>
</evidence>
<keyword evidence="1" id="KW-0472">Membrane</keyword>
<keyword evidence="3" id="KW-1185">Reference proteome</keyword>
<dbReference type="InterPro" id="IPR020205">
    <property type="entry name" value="Uncharacterised_YwnF_TM"/>
</dbReference>
<evidence type="ECO:0000313" key="2">
    <source>
        <dbReference type="EMBL" id="MCZ0701759.1"/>
    </source>
</evidence>
<proteinExistence type="predicted"/>
<accession>A0A9J6R878</accession>
<reference evidence="2" key="1">
    <citation type="submission" date="2022-11" db="EMBL/GenBank/DDBJ databases">
        <title>WGS of Natronobacillus azotifigens 24KS-1, an anaerobic diazotrophic haloalkaliphile from soda-rich habitats.</title>
        <authorList>
            <person name="Sorokin D.Y."/>
            <person name="Merkel A.Y."/>
        </authorList>
    </citation>
    <scope>NUCLEOTIDE SEQUENCE</scope>
    <source>
        <strain evidence="2">24KS-1</strain>
    </source>
</reference>
<keyword evidence="1" id="KW-0812">Transmembrane</keyword>
<protein>
    <submittedName>
        <fullName evidence="2">DUF5392 family protein</fullName>
    </submittedName>
</protein>
<keyword evidence="1" id="KW-1133">Transmembrane helix</keyword>
<sequence>MNPSHFEHLPPFIKKEMEKIAEKVQPLLKKNTTYFMFGLPLMLVGGLNIAMHYTQGSLTMNSILVPAIYALMAAIGLALFQESRGLKKQIHRIGKAHMVERIKQSDIIEENRKQIYILTVEKQTKMDLQPFFKFLTEENKERQNTYF</sequence>
<dbReference type="EMBL" id="JAPRAT010000001">
    <property type="protein sequence ID" value="MCZ0701759.1"/>
    <property type="molecule type" value="Genomic_DNA"/>
</dbReference>
<comment type="caution">
    <text evidence="2">The sequence shown here is derived from an EMBL/GenBank/DDBJ whole genome shotgun (WGS) entry which is preliminary data.</text>
</comment>
<feature type="transmembrane region" description="Helical" evidence="1">
    <location>
        <begin position="63"/>
        <end position="80"/>
    </location>
</feature>